<comment type="caution">
    <text evidence="2">The sequence shown here is derived from an EMBL/GenBank/DDBJ whole genome shotgun (WGS) entry which is preliminary data.</text>
</comment>
<feature type="transmembrane region" description="Helical" evidence="1">
    <location>
        <begin position="80"/>
        <end position="102"/>
    </location>
</feature>
<keyword evidence="1" id="KW-1133">Transmembrane helix</keyword>
<accession>A0A084UD83</accession>
<dbReference type="PATRIC" id="fig|472175.3.peg.1965"/>
<sequence length="115" mass="12265">MQKFRIGSAGLLFLIFNLAGIPILGLLMRPIFVVLYSSGEPGAARIALGIVYFLSLLGTNIGPAIWAWKTEPVRWVGRVIGAWAGISSVAALGLGAITPWGIVQTLVLLSMMRIS</sequence>
<feature type="transmembrane region" description="Helical" evidence="1">
    <location>
        <begin position="12"/>
        <end position="36"/>
    </location>
</feature>
<gene>
    <name evidence="2" type="ORF">EL18_01960</name>
</gene>
<evidence type="ECO:0000313" key="2">
    <source>
        <dbReference type="EMBL" id="KFB10919.1"/>
    </source>
</evidence>
<dbReference type="Proteomes" id="UP000053675">
    <property type="component" value="Unassembled WGS sequence"/>
</dbReference>
<protein>
    <submittedName>
        <fullName evidence="2">Uncharacterized protein</fullName>
    </submittedName>
</protein>
<keyword evidence="1" id="KW-0812">Transmembrane</keyword>
<keyword evidence="1" id="KW-0472">Membrane</keyword>
<evidence type="ECO:0000313" key="3">
    <source>
        <dbReference type="Proteomes" id="UP000053675"/>
    </source>
</evidence>
<proteinExistence type="predicted"/>
<feature type="transmembrane region" description="Helical" evidence="1">
    <location>
        <begin position="42"/>
        <end position="68"/>
    </location>
</feature>
<evidence type="ECO:0000256" key="1">
    <source>
        <dbReference type="SAM" id="Phobius"/>
    </source>
</evidence>
<dbReference type="STRING" id="472175.EL18_01960"/>
<organism evidence="2 3">
    <name type="scientific">Nitratireductor basaltis</name>
    <dbReference type="NCBI Taxonomy" id="472175"/>
    <lineage>
        <taxon>Bacteria</taxon>
        <taxon>Pseudomonadati</taxon>
        <taxon>Pseudomonadota</taxon>
        <taxon>Alphaproteobacteria</taxon>
        <taxon>Hyphomicrobiales</taxon>
        <taxon>Phyllobacteriaceae</taxon>
        <taxon>Nitratireductor</taxon>
    </lineage>
</organism>
<dbReference type="AlphaFoldDB" id="A0A084UD83"/>
<name>A0A084UD83_9HYPH</name>
<dbReference type="EMBL" id="JMQM01000001">
    <property type="protein sequence ID" value="KFB10919.1"/>
    <property type="molecule type" value="Genomic_DNA"/>
</dbReference>
<reference evidence="2 3" key="1">
    <citation type="submission" date="2014-05" db="EMBL/GenBank/DDBJ databases">
        <title>Draft Genome Sequence of Nitratireductor basaltis Strain UMTGB225, A Marine Bacterium Isolated from Green Barrel Tunicate.</title>
        <authorList>
            <person name="Gan H.Y."/>
        </authorList>
    </citation>
    <scope>NUCLEOTIDE SEQUENCE [LARGE SCALE GENOMIC DNA]</scope>
    <source>
        <strain evidence="2 3">UMTGB225</strain>
    </source>
</reference>
<keyword evidence="3" id="KW-1185">Reference proteome</keyword>